<dbReference type="NCBIfam" id="NF006968">
    <property type="entry name" value="PRK09441.1-1"/>
    <property type="match status" value="1"/>
</dbReference>
<dbReference type="AlphaFoldDB" id="S7RIG1"/>
<keyword evidence="9" id="KW-1185">Reference proteome</keyword>
<sequence>MNLGPDADSEDNQNPLMIQFFTWDSKHTHMSWWEHFQTQVPALQELGVTQVWLPPPNKAMDSKRGRGYDAYDLWDLGEFPQKGSTSTRWGTKDQLLSAIASAREHKIDVLVDAVLNHKMGADRSERFVAVPVAPDNRLKDIGPPREIEAWTAFDFPGRGDKYSSMRWTHEHFTGIDWDHLTKNNAVYRIPTDRRKGWSHLVDNELGNYDYLMGADIDHNHPEVREDIFAWGPWVLDTTGAAGFRLDAIKHIDRGFLLEFRMFAVAEYWSANIKLILPYIKAFQGQVAFFDVPLHGNFHRASHLGHQYDLRTIFDNSIVKYRPGDAVTFVDNHDTQIGQSLESWVGDNFKLQAYALILLHTGGHPCVFYGDLYPNTECYNKHIALKLAFLMRARKVYAYGSCIDYFKSRNCIGFVRTGDKQHDGCAVVLSNAQLGTHDAIPGVRMNVGVHNAGLTFVSYLVDGKLVPIDAEGWGLFPCPKDVEVWVKRDGEQ</sequence>
<protein>
    <submittedName>
        <fullName evidence="8">Glycoside hydrolase family 13 protein</fullName>
    </submittedName>
</protein>
<evidence type="ECO:0000256" key="6">
    <source>
        <dbReference type="ARBA" id="ARBA00023295"/>
    </source>
</evidence>
<dbReference type="InterPro" id="IPR017853">
    <property type="entry name" value="GH"/>
</dbReference>
<dbReference type="KEGG" id="gtr:GLOTRDRAFT_106639"/>
<reference evidence="8 9" key="1">
    <citation type="journal article" date="2012" name="Science">
        <title>The Paleozoic origin of enzymatic lignin decomposition reconstructed from 31 fungal genomes.</title>
        <authorList>
            <person name="Floudas D."/>
            <person name="Binder M."/>
            <person name="Riley R."/>
            <person name="Barry K."/>
            <person name="Blanchette R.A."/>
            <person name="Henrissat B."/>
            <person name="Martinez A.T."/>
            <person name="Otillar R."/>
            <person name="Spatafora J.W."/>
            <person name="Yadav J.S."/>
            <person name="Aerts A."/>
            <person name="Benoit I."/>
            <person name="Boyd A."/>
            <person name="Carlson A."/>
            <person name="Copeland A."/>
            <person name="Coutinho P.M."/>
            <person name="de Vries R.P."/>
            <person name="Ferreira P."/>
            <person name="Findley K."/>
            <person name="Foster B."/>
            <person name="Gaskell J."/>
            <person name="Glotzer D."/>
            <person name="Gorecki P."/>
            <person name="Heitman J."/>
            <person name="Hesse C."/>
            <person name="Hori C."/>
            <person name="Igarashi K."/>
            <person name="Jurgens J.A."/>
            <person name="Kallen N."/>
            <person name="Kersten P."/>
            <person name="Kohler A."/>
            <person name="Kuees U."/>
            <person name="Kumar T.K.A."/>
            <person name="Kuo A."/>
            <person name="LaButti K."/>
            <person name="Larrondo L.F."/>
            <person name="Lindquist E."/>
            <person name="Ling A."/>
            <person name="Lombard V."/>
            <person name="Lucas S."/>
            <person name="Lundell T."/>
            <person name="Martin R."/>
            <person name="McLaughlin D.J."/>
            <person name="Morgenstern I."/>
            <person name="Morin E."/>
            <person name="Murat C."/>
            <person name="Nagy L.G."/>
            <person name="Nolan M."/>
            <person name="Ohm R.A."/>
            <person name="Patyshakuliyeva A."/>
            <person name="Rokas A."/>
            <person name="Ruiz-Duenas F.J."/>
            <person name="Sabat G."/>
            <person name="Salamov A."/>
            <person name="Samejima M."/>
            <person name="Schmutz J."/>
            <person name="Slot J.C."/>
            <person name="St John F."/>
            <person name="Stenlid J."/>
            <person name="Sun H."/>
            <person name="Sun S."/>
            <person name="Syed K."/>
            <person name="Tsang A."/>
            <person name="Wiebenga A."/>
            <person name="Young D."/>
            <person name="Pisabarro A."/>
            <person name="Eastwood D.C."/>
            <person name="Martin F."/>
            <person name="Cullen D."/>
            <person name="Grigoriev I.V."/>
            <person name="Hibbett D.S."/>
        </authorList>
    </citation>
    <scope>NUCLEOTIDE SEQUENCE [LARGE SCALE GENOMIC DNA]</scope>
    <source>
        <strain evidence="8 9">ATCC 11539</strain>
    </source>
</reference>
<proteinExistence type="inferred from homology"/>
<dbReference type="GO" id="GO:0005975">
    <property type="term" value="P:carbohydrate metabolic process"/>
    <property type="evidence" value="ECO:0007669"/>
    <property type="project" value="InterPro"/>
</dbReference>
<name>S7RIG1_GLOTA</name>
<dbReference type="RefSeq" id="XP_007867444.1">
    <property type="nucleotide sequence ID" value="XM_007869253.1"/>
</dbReference>
<keyword evidence="3" id="KW-0479">Metal-binding</keyword>
<accession>S7RIG1</accession>
<evidence type="ECO:0000259" key="7">
    <source>
        <dbReference type="SMART" id="SM00642"/>
    </source>
</evidence>
<dbReference type="SMART" id="SM00642">
    <property type="entry name" value="Aamy"/>
    <property type="match status" value="1"/>
</dbReference>
<evidence type="ECO:0000256" key="3">
    <source>
        <dbReference type="ARBA" id="ARBA00022723"/>
    </source>
</evidence>
<evidence type="ECO:0000313" key="8">
    <source>
        <dbReference type="EMBL" id="EPQ54105.1"/>
    </source>
</evidence>
<dbReference type="CDD" id="cd11318">
    <property type="entry name" value="AmyAc_bac_fung_AmyA"/>
    <property type="match status" value="1"/>
</dbReference>
<gene>
    <name evidence="8" type="ORF">GLOTRDRAFT_106639</name>
</gene>
<comment type="similarity">
    <text evidence="2">Belongs to the glycosyl hydrolase 13 family.</text>
</comment>
<comment type="cofactor">
    <cofactor evidence="1">
        <name>Ca(2+)</name>
        <dbReference type="ChEBI" id="CHEBI:29108"/>
    </cofactor>
</comment>
<dbReference type="eggNOG" id="KOG0471">
    <property type="taxonomic scope" value="Eukaryota"/>
</dbReference>
<dbReference type="NCBIfam" id="NF006969">
    <property type="entry name" value="PRK09441.1-2"/>
    <property type="match status" value="1"/>
</dbReference>
<dbReference type="GO" id="GO:0004553">
    <property type="term" value="F:hydrolase activity, hydrolyzing O-glycosyl compounds"/>
    <property type="evidence" value="ECO:0007669"/>
    <property type="project" value="InterPro"/>
</dbReference>
<evidence type="ECO:0000256" key="2">
    <source>
        <dbReference type="ARBA" id="ARBA00008061"/>
    </source>
</evidence>
<feature type="domain" description="Glycosyl hydrolase family 13 catalytic" evidence="7">
    <location>
        <begin position="15"/>
        <end position="393"/>
    </location>
</feature>
<dbReference type="InterPro" id="IPR013776">
    <property type="entry name" value="A-amylase_thermo"/>
</dbReference>
<dbReference type="Gene3D" id="2.60.40.1180">
    <property type="entry name" value="Golgi alpha-mannosidase II"/>
    <property type="match status" value="1"/>
</dbReference>
<organism evidence="8 9">
    <name type="scientific">Gloeophyllum trabeum (strain ATCC 11539 / FP-39264 / Madison 617)</name>
    <name type="common">Brown rot fungus</name>
    <dbReference type="NCBI Taxonomy" id="670483"/>
    <lineage>
        <taxon>Eukaryota</taxon>
        <taxon>Fungi</taxon>
        <taxon>Dikarya</taxon>
        <taxon>Basidiomycota</taxon>
        <taxon>Agaricomycotina</taxon>
        <taxon>Agaricomycetes</taxon>
        <taxon>Gloeophyllales</taxon>
        <taxon>Gloeophyllaceae</taxon>
        <taxon>Gloeophyllum</taxon>
    </lineage>
</organism>
<dbReference type="Gene3D" id="2.40.30.140">
    <property type="match status" value="1"/>
</dbReference>
<dbReference type="Proteomes" id="UP000030669">
    <property type="component" value="Unassembled WGS sequence"/>
</dbReference>
<dbReference type="EMBL" id="KB469304">
    <property type="protein sequence ID" value="EPQ54105.1"/>
    <property type="molecule type" value="Genomic_DNA"/>
</dbReference>
<evidence type="ECO:0000256" key="5">
    <source>
        <dbReference type="ARBA" id="ARBA00023277"/>
    </source>
</evidence>
<dbReference type="SUPFAM" id="SSF51445">
    <property type="entry name" value="(Trans)glycosidases"/>
    <property type="match status" value="1"/>
</dbReference>
<keyword evidence="6" id="KW-0326">Glycosidase</keyword>
<dbReference type="PIRSF" id="PIRSF001021">
    <property type="entry name" value="Alph-amls_thrmst"/>
    <property type="match status" value="1"/>
</dbReference>
<dbReference type="InterPro" id="IPR006047">
    <property type="entry name" value="GH13_cat_dom"/>
</dbReference>
<dbReference type="GO" id="GO:0005509">
    <property type="term" value="F:calcium ion binding"/>
    <property type="evidence" value="ECO:0007669"/>
    <property type="project" value="InterPro"/>
</dbReference>
<dbReference type="PANTHER" id="PTHR43447">
    <property type="entry name" value="ALPHA-AMYLASE"/>
    <property type="match status" value="1"/>
</dbReference>
<dbReference type="HOGENOM" id="CLU_024572_2_0_1"/>
<keyword evidence="5" id="KW-0119">Carbohydrate metabolism</keyword>
<dbReference type="GeneID" id="19298793"/>
<dbReference type="Pfam" id="PF00128">
    <property type="entry name" value="Alpha-amylase"/>
    <property type="match status" value="1"/>
</dbReference>
<dbReference type="SUPFAM" id="SSF51011">
    <property type="entry name" value="Glycosyl hydrolase domain"/>
    <property type="match status" value="1"/>
</dbReference>
<dbReference type="Gene3D" id="3.20.20.80">
    <property type="entry name" value="Glycosidases"/>
    <property type="match status" value="1"/>
</dbReference>
<dbReference type="InterPro" id="IPR013780">
    <property type="entry name" value="Glyco_hydro_b"/>
</dbReference>
<dbReference type="STRING" id="670483.S7RIG1"/>
<dbReference type="OrthoDB" id="550577at2759"/>
<evidence type="ECO:0000256" key="4">
    <source>
        <dbReference type="ARBA" id="ARBA00022801"/>
    </source>
</evidence>
<evidence type="ECO:0000256" key="1">
    <source>
        <dbReference type="ARBA" id="ARBA00001913"/>
    </source>
</evidence>
<keyword evidence="4 8" id="KW-0378">Hydrolase</keyword>
<evidence type="ECO:0000313" key="9">
    <source>
        <dbReference type="Proteomes" id="UP000030669"/>
    </source>
</evidence>
<dbReference type="OMA" id="MQYFEWN"/>